<name>A0A2T0B163_9CLOT</name>
<proteinExistence type="predicted"/>
<dbReference type="Proteomes" id="UP000239706">
    <property type="component" value="Unassembled WGS sequence"/>
</dbReference>
<evidence type="ECO:0000313" key="2">
    <source>
        <dbReference type="Proteomes" id="UP000239706"/>
    </source>
</evidence>
<evidence type="ECO:0000313" key="1">
    <source>
        <dbReference type="EMBL" id="PRR77339.1"/>
    </source>
</evidence>
<dbReference type="RefSeq" id="WP_106064545.1">
    <property type="nucleotide sequence ID" value="NZ_PVXO01000066.1"/>
</dbReference>
<gene>
    <name evidence="1" type="ORF">CLLI_25120</name>
</gene>
<reference evidence="1 2" key="1">
    <citation type="submission" date="2018-03" db="EMBL/GenBank/DDBJ databases">
        <title>Genome sequence of Clostridium liquoris DSM 100320.</title>
        <authorList>
            <person name="Poehlein A."/>
            <person name="Daniel R."/>
        </authorList>
    </citation>
    <scope>NUCLEOTIDE SEQUENCE [LARGE SCALE GENOMIC DNA]</scope>
    <source>
        <strain evidence="1 2">DSM 100320</strain>
    </source>
</reference>
<protein>
    <submittedName>
        <fullName evidence="1">Uncharacterized protein</fullName>
    </submittedName>
</protein>
<accession>A0A2T0B163</accession>
<dbReference type="AlphaFoldDB" id="A0A2T0B163"/>
<organism evidence="1 2">
    <name type="scientific">Clostridium liquoris</name>
    <dbReference type="NCBI Taxonomy" id="1289519"/>
    <lineage>
        <taxon>Bacteria</taxon>
        <taxon>Bacillati</taxon>
        <taxon>Bacillota</taxon>
        <taxon>Clostridia</taxon>
        <taxon>Eubacteriales</taxon>
        <taxon>Clostridiaceae</taxon>
        <taxon>Clostridium</taxon>
    </lineage>
</organism>
<dbReference type="EMBL" id="PVXO01000066">
    <property type="protein sequence ID" value="PRR77339.1"/>
    <property type="molecule type" value="Genomic_DNA"/>
</dbReference>
<comment type="caution">
    <text evidence="1">The sequence shown here is derived from an EMBL/GenBank/DDBJ whole genome shotgun (WGS) entry which is preliminary data.</text>
</comment>
<dbReference type="OrthoDB" id="1911093at2"/>
<keyword evidence="2" id="KW-1185">Reference proteome</keyword>
<sequence length="90" mass="10543">MISDKDEVIKLAEEILSSLQINGYNIEQMTPEEVSKVVDEYLKDVYEDFVDGYDDIFSEYNTSCESFEDFYSGFTKNIKNKDIHIESYLN</sequence>